<accession>A0A7I4Y9R6</accession>
<keyword evidence="7 10" id="KW-1133">Transmembrane helix</keyword>
<comment type="subcellular location">
    <subcellularLocation>
        <location evidence="1 10">Golgi apparatus membrane</location>
        <topology evidence="1 10">Single-pass type II membrane protein</topology>
    </subcellularLocation>
</comment>
<sequence>MNIKIFSRLTTRRSTLIRVLYVIFIGIGIVVLISNDITYRRKAKERSPNYTLYHDLIHRDVEFLNFSSPTVHSESKVIVIVCSRPNDTDMRNAIRQTWANPHFSKAVHNKTASVVFVTGSGAASALINDEQQNYNDILLVDVPESYAALVYKIFAAYRWISANYPEKFVLKVDSDVVLHLDKVIPLLKQPHERYMLCHIHKKVQPIRDVDSLWYVPESSYHERYLPDYCNGPTYLISPAALAALIEVAWRHKVFEVEDAFFTGVLARSANVQLVKEPGFWNKPKNSQPCVNGEGTMISYPIHYAGPEDLLELWKKQLIRCRYLIEHLVMSLIVDD</sequence>
<keyword evidence="9 10" id="KW-0472">Membrane</keyword>
<dbReference type="OMA" id="YRWISAN"/>
<dbReference type="GO" id="GO:0016758">
    <property type="term" value="F:hexosyltransferase activity"/>
    <property type="evidence" value="ECO:0007669"/>
    <property type="project" value="InterPro"/>
</dbReference>
<dbReference type="InterPro" id="IPR002659">
    <property type="entry name" value="Glyco_trans_31"/>
</dbReference>
<evidence type="ECO:0000313" key="12">
    <source>
        <dbReference type="WBParaSite" id="HCON_00073860-00001"/>
    </source>
</evidence>
<dbReference type="EC" id="2.4.1.-" evidence="10"/>
<evidence type="ECO:0000256" key="3">
    <source>
        <dbReference type="ARBA" id="ARBA00022676"/>
    </source>
</evidence>
<dbReference type="PANTHER" id="PTHR11214:SF391">
    <property type="entry name" value="BETA-1,3-GALACTOSYLTRANSFERASE BRE-2-RELATED"/>
    <property type="match status" value="1"/>
</dbReference>
<keyword evidence="8 10" id="KW-0333">Golgi apparatus</keyword>
<keyword evidence="11" id="KW-1185">Reference proteome</keyword>
<name>A0A7I4Y9R6_HAECO</name>
<evidence type="ECO:0000256" key="6">
    <source>
        <dbReference type="ARBA" id="ARBA00022968"/>
    </source>
</evidence>
<dbReference type="Proteomes" id="UP000025227">
    <property type="component" value="Unplaced"/>
</dbReference>
<evidence type="ECO:0000256" key="7">
    <source>
        <dbReference type="ARBA" id="ARBA00022989"/>
    </source>
</evidence>
<dbReference type="AlphaFoldDB" id="A0A7I4Y9R6"/>
<dbReference type="PANTHER" id="PTHR11214">
    <property type="entry name" value="BETA-1,3-N-ACETYLGLUCOSAMINYLTRANSFERASE"/>
    <property type="match status" value="1"/>
</dbReference>
<evidence type="ECO:0000256" key="8">
    <source>
        <dbReference type="ARBA" id="ARBA00023034"/>
    </source>
</evidence>
<evidence type="ECO:0000256" key="2">
    <source>
        <dbReference type="ARBA" id="ARBA00008661"/>
    </source>
</evidence>
<feature type="transmembrane region" description="Helical" evidence="10">
    <location>
        <begin position="15"/>
        <end position="34"/>
    </location>
</feature>
<organism evidence="11 12">
    <name type="scientific">Haemonchus contortus</name>
    <name type="common">Barber pole worm</name>
    <dbReference type="NCBI Taxonomy" id="6289"/>
    <lineage>
        <taxon>Eukaryota</taxon>
        <taxon>Metazoa</taxon>
        <taxon>Ecdysozoa</taxon>
        <taxon>Nematoda</taxon>
        <taxon>Chromadorea</taxon>
        <taxon>Rhabditida</taxon>
        <taxon>Rhabditina</taxon>
        <taxon>Rhabditomorpha</taxon>
        <taxon>Strongyloidea</taxon>
        <taxon>Trichostrongylidae</taxon>
        <taxon>Haemonchus</taxon>
    </lineage>
</organism>
<comment type="similarity">
    <text evidence="2 10">Belongs to the glycosyltransferase 31 family.</text>
</comment>
<keyword evidence="6 10" id="KW-0735">Signal-anchor</keyword>
<evidence type="ECO:0000256" key="10">
    <source>
        <dbReference type="RuleBase" id="RU363063"/>
    </source>
</evidence>
<evidence type="ECO:0000256" key="5">
    <source>
        <dbReference type="ARBA" id="ARBA00022692"/>
    </source>
</evidence>
<protein>
    <recommendedName>
        <fullName evidence="10">Hexosyltransferase</fullName>
        <ecNumber evidence="10">2.4.1.-</ecNumber>
    </recommendedName>
</protein>
<evidence type="ECO:0000256" key="1">
    <source>
        <dbReference type="ARBA" id="ARBA00004323"/>
    </source>
</evidence>
<evidence type="ECO:0000256" key="4">
    <source>
        <dbReference type="ARBA" id="ARBA00022679"/>
    </source>
</evidence>
<proteinExistence type="inferred from homology"/>
<reference evidence="12" key="1">
    <citation type="submission" date="2020-12" db="UniProtKB">
        <authorList>
            <consortium name="WormBaseParasite"/>
        </authorList>
    </citation>
    <scope>IDENTIFICATION</scope>
    <source>
        <strain evidence="12">MHco3</strain>
    </source>
</reference>
<dbReference type="GO" id="GO:0000139">
    <property type="term" value="C:Golgi membrane"/>
    <property type="evidence" value="ECO:0007669"/>
    <property type="project" value="UniProtKB-SubCell"/>
</dbReference>
<evidence type="ECO:0000256" key="9">
    <source>
        <dbReference type="ARBA" id="ARBA00023136"/>
    </source>
</evidence>
<dbReference type="Gene3D" id="3.90.550.50">
    <property type="match status" value="1"/>
</dbReference>
<keyword evidence="3 10" id="KW-0328">Glycosyltransferase</keyword>
<dbReference type="GO" id="GO:0006493">
    <property type="term" value="P:protein O-linked glycosylation"/>
    <property type="evidence" value="ECO:0007669"/>
    <property type="project" value="TreeGrafter"/>
</dbReference>
<dbReference type="OrthoDB" id="5512589at2759"/>
<dbReference type="WBParaSite" id="HCON_00073860-00001">
    <property type="protein sequence ID" value="HCON_00073860-00001"/>
    <property type="gene ID" value="HCON_00073860"/>
</dbReference>
<dbReference type="Pfam" id="PF01762">
    <property type="entry name" value="Galactosyl_T"/>
    <property type="match status" value="1"/>
</dbReference>
<keyword evidence="5 10" id="KW-0812">Transmembrane</keyword>
<keyword evidence="4" id="KW-0808">Transferase</keyword>
<evidence type="ECO:0000313" key="11">
    <source>
        <dbReference type="Proteomes" id="UP000025227"/>
    </source>
</evidence>